<dbReference type="HOGENOM" id="CLU_630095_0_0_1"/>
<evidence type="ECO:0000256" key="1">
    <source>
        <dbReference type="SAM" id="MobiDB-lite"/>
    </source>
</evidence>
<dbReference type="AlphaFoldDB" id="M7SER8"/>
<dbReference type="OMA" id="GFVGMHA"/>
<protein>
    <submittedName>
        <fullName evidence="2">Putative phospholipase carboxylesterase protein</fullName>
    </submittedName>
</protein>
<feature type="compositionally biased region" description="Low complexity" evidence="1">
    <location>
        <begin position="331"/>
        <end position="341"/>
    </location>
</feature>
<keyword evidence="3" id="KW-1185">Reference proteome</keyword>
<proteinExistence type="predicted"/>
<feature type="region of interest" description="Disordered" evidence="1">
    <location>
        <begin position="320"/>
        <end position="435"/>
    </location>
</feature>
<evidence type="ECO:0000313" key="2">
    <source>
        <dbReference type="EMBL" id="EMR62693.1"/>
    </source>
</evidence>
<dbReference type="EMBL" id="KB707405">
    <property type="protein sequence ID" value="EMR62693.1"/>
    <property type="molecule type" value="Genomic_DNA"/>
</dbReference>
<dbReference type="Proteomes" id="UP000012174">
    <property type="component" value="Unassembled WGS sequence"/>
</dbReference>
<dbReference type="Gene3D" id="3.40.50.1820">
    <property type="entry name" value="alpha/beta hydrolase"/>
    <property type="match status" value="1"/>
</dbReference>
<organism evidence="2 3">
    <name type="scientific">Eutypa lata (strain UCR-EL1)</name>
    <name type="common">Grapevine dieback disease fungus</name>
    <name type="synonym">Eutypa armeniacae</name>
    <dbReference type="NCBI Taxonomy" id="1287681"/>
    <lineage>
        <taxon>Eukaryota</taxon>
        <taxon>Fungi</taxon>
        <taxon>Dikarya</taxon>
        <taxon>Ascomycota</taxon>
        <taxon>Pezizomycotina</taxon>
        <taxon>Sordariomycetes</taxon>
        <taxon>Xylariomycetidae</taxon>
        <taxon>Xylariales</taxon>
        <taxon>Diatrypaceae</taxon>
        <taxon>Eutypa</taxon>
    </lineage>
</organism>
<feature type="compositionally biased region" description="Basic and acidic residues" evidence="1">
    <location>
        <begin position="320"/>
        <end position="329"/>
    </location>
</feature>
<dbReference type="KEGG" id="ela:UCREL1_10395"/>
<feature type="compositionally biased region" description="Basic and acidic residues" evidence="1">
    <location>
        <begin position="269"/>
        <end position="282"/>
    </location>
</feature>
<accession>M7SER8</accession>
<name>M7SER8_EUTLA</name>
<gene>
    <name evidence="2" type="ORF">UCREL1_10395</name>
</gene>
<feature type="compositionally biased region" description="Basic and acidic residues" evidence="1">
    <location>
        <begin position="404"/>
        <end position="414"/>
    </location>
</feature>
<evidence type="ECO:0000313" key="3">
    <source>
        <dbReference type="Proteomes" id="UP000012174"/>
    </source>
</evidence>
<feature type="compositionally biased region" description="Basic and acidic residues" evidence="1">
    <location>
        <begin position="290"/>
        <end position="303"/>
    </location>
</feature>
<dbReference type="InterPro" id="IPR029058">
    <property type="entry name" value="AB_hydrolase_fold"/>
</dbReference>
<sequence length="435" mass="49793">MSLRENLVKPFVIQASKDHSHTVIFLHRFPQDTPQGELPGKVLSAKLTKNHKTLAEQFPRIRWVFPYPKLHPDDTNGRSRNQHWSRLSTEDIKNLELPFGGDLPYITQIIIQEAKLAGGLDRIVLGGQGDSAIAAHDACTSFPELAAPCRENENVEKAFLDRFFHKLGWTKLEQLRMAGFVGMHAQEGPATRDESDYLLSRRTSSSRIVNHTILKQTPHKFIRGGYKTQTITWDGPRIDAFAWFLTSLGITREAYDIAAPLPDPWVLTPKERPAPEKKEEKPGMTAQQRHALEIMEDKKAEQETRRRILMRIEEDKRNRRYRKERERAARQHAAAAAAAVASQDPDSEELAGTPETRGSVYEEEEDEEGSGSEQQQQERQRSGTILRQYEQRGRAWEDWGTMPDELRTHWEPKVQQDMSEGQLKALGVNNRKNNP</sequence>
<feature type="region of interest" description="Disordered" evidence="1">
    <location>
        <begin position="265"/>
        <end position="303"/>
    </location>
</feature>
<feature type="compositionally biased region" description="Acidic residues" evidence="1">
    <location>
        <begin position="361"/>
        <end position="370"/>
    </location>
</feature>
<reference evidence="3" key="1">
    <citation type="journal article" date="2013" name="Genome Announc.">
        <title>Draft genome sequence of the grapevine dieback fungus Eutypa lata UCR-EL1.</title>
        <authorList>
            <person name="Blanco-Ulate B."/>
            <person name="Rolshausen P.E."/>
            <person name="Cantu D."/>
        </authorList>
    </citation>
    <scope>NUCLEOTIDE SEQUENCE [LARGE SCALE GENOMIC DNA]</scope>
    <source>
        <strain evidence="3">UCR-EL1</strain>
    </source>
</reference>
<dbReference type="OrthoDB" id="2418081at2759"/>